<protein>
    <submittedName>
        <fullName evidence="2">Uncharacterized protein</fullName>
    </submittedName>
</protein>
<evidence type="ECO:0000256" key="1">
    <source>
        <dbReference type="SAM" id="Phobius"/>
    </source>
</evidence>
<accession>A0A2M7RBA3</accession>
<dbReference type="EMBL" id="PFMC01000075">
    <property type="protein sequence ID" value="PIY94043.1"/>
    <property type="molecule type" value="Genomic_DNA"/>
</dbReference>
<keyword evidence="1" id="KW-0472">Membrane</keyword>
<evidence type="ECO:0000313" key="3">
    <source>
        <dbReference type="Proteomes" id="UP000228689"/>
    </source>
</evidence>
<proteinExistence type="predicted"/>
<keyword evidence="1" id="KW-0812">Transmembrane</keyword>
<dbReference type="AlphaFoldDB" id="A0A2M7RBA3"/>
<feature type="transmembrane region" description="Helical" evidence="1">
    <location>
        <begin position="362"/>
        <end position="380"/>
    </location>
</feature>
<reference evidence="3" key="1">
    <citation type="submission" date="2017-09" db="EMBL/GenBank/DDBJ databases">
        <title>Depth-based differentiation of microbial function through sediment-hosted aquifers and enrichment of novel symbionts in the deep terrestrial subsurface.</title>
        <authorList>
            <person name="Probst A.J."/>
            <person name="Ladd B."/>
            <person name="Jarett J.K."/>
            <person name="Geller-Mcgrath D.E."/>
            <person name="Sieber C.M.K."/>
            <person name="Emerson J.B."/>
            <person name="Anantharaman K."/>
            <person name="Thomas B.C."/>
            <person name="Malmstrom R."/>
            <person name="Stieglmeier M."/>
            <person name="Klingl A."/>
            <person name="Woyke T."/>
            <person name="Ryan C.M."/>
            <person name="Banfield J.F."/>
        </authorList>
    </citation>
    <scope>NUCLEOTIDE SEQUENCE [LARGE SCALE GENOMIC DNA]</scope>
</reference>
<keyword evidence="1" id="KW-1133">Transmembrane helix</keyword>
<gene>
    <name evidence="2" type="ORF">COY67_03175</name>
</gene>
<name>A0A2M7RBA3_9BACT</name>
<dbReference type="Gene3D" id="2.120.10.30">
    <property type="entry name" value="TolB, C-terminal domain"/>
    <property type="match status" value="1"/>
</dbReference>
<dbReference type="Proteomes" id="UP000228689">
    <property type="component" value="Unassembled WGS sequence"/>
</dbReference>
<evidence type="ECO:0000313" key="2">
    <source>
        <dbReference type="EMBL" id="PIY94043.1"/>
    </source>
</evidence>
<dbReference type="SUPFAM" id="SSF101898">
    <property type="entry name" value="NHL repeat"/>
    <property type="match status" value="1"/>
</dbReference>
<comment type="caution">
    <text evidence="2">The sequence shown here is derived from an EMBL/GenBank/DDBJ whole genome shotgun (WGS) entry which is preliminary data.</text>
</comment>
<feature type="transmembrane region" description="Helical" evidence="1">
    <location>
        <begin position="306"/>
        <end position="326"/>
    </location>
</feature>
<sequence>MSNNTQTARIFIQDPIHANALGDIYICEDSAQIAKNGHLFILVNLTKPQNDYEQFVGAFIEKCVNTYYYCVLEDTTKILEFTLNEINKWLPANLPANKKILSHLNIVIGNLKDNLINISLVGDWHSYLIHPLKANRLEKDKAVLNPIKLFNEIHQIQFTQNCSFIITNPSLLDYLSLDKVRKIVSTIPARSAAEQLRSMVTAVPTSVSFLSLILKSQDNSKTIEKIVHPDELPIHKPTIVPRTGFGASTASSRESLDQLISTQKQTQKIMTVPSSWQTLVSTWNNIKESLKGSKILPLIFRGITKLFVWLWLLLKLIARGLLFILVRIKRTIVSIIKPDHSGPQTRNRISFSWLTNINKNKLILGTIGLLILVLVIVLVWSNTSVPQLSGEELASINAEFTAKEEAIEAALIYGDRIRAQNLLEETITLLATLPVDKKNPDQYTGLQQRTNFLTERIWNIMTITEPVELFSLGNEIAGNFVNLTAKDDLVYAFTDQNQYLIYNFSDKGYQIVDYPSNFAGVQLSTLAPDNSILVIDHEKKFFIADDAGLQPNLISLSAGLQSITATSTFFNRLYILDGQTDQIYRHSMDNGVFRTPDLWLKDNIDLGNASDIAIDGFVYLLNGNEIIKLTNGRRQTFASIDLYPILNQPQKLYTNADLENIYLLESANNRIIILDKEGKLIKQYRSDEFTDLQDFAIQEEAKRIFIITNNKLYVIPI</sequence>
<dbReference type="InterPro" id="IPR011042">
    <property type="entry name" value="6-blade_b-propeller_TolB-like"/>
</dbReference>
<organism evidence="2 3">
    <name type="scientific">Candidatus Komeilibacteria bacterium CG_4_10_14_0_8_um_filter_37_78</name>
    <dbReference type="NCBI Taxonomy" id="1974471"/>
    <lineage>
        <taxon>Bacteria</taxon>
        <taxon>Candidatus Komeiliibacteriota</taxon>
    </lineage>
</organism>